<name>A0AAF3EII6_9BILA</name>
<evidence type="ECO:0000256" key="1">
    <source>
        <dbReference type="SAM" id="MobiDB-lite"/>
    </source>
</evidence>
<evidence type="ECO:0000313" key="3">
    <source>
        <dbReference type="WBParaSite" id="MBELARI_LOCUS13822"/>
    </source>
</evidence>
<keyword evidence="2" id="KW-1185">Reference proteome</keyword>
<protein>
    <submittedName>
        <fullName evidence="3">Uncharacterized protein</fullName>
    </submittedName>
</protein>
<feature type="compositionally biased region" description="Basic and acidic residues" evidence="1">
    <location>
        <begin position="153"/>
        <end position="180"/>
    </location>
</feature>
<proteinExistence type="predicted"/>
<dbReference type="WBParaSite" id="MBELARI_LOCUS13822">
    <property type="protein sequence ID" value="MBELARI_LOCUS13822"/>
    <property type="gene ID" value="MBELARI_LOCUS13822"/>
</dbReference>
<dbReference type="Proteomes" id="UP000887575">
    <property type="component" value="Unassembled WGS sequence"/>
</dbReference>
<organism evidence="2 3">
    <name type="scientific">Mesorhabditis belari</name>
    <dbReference type="NCBI Taxonomy" id="2138241"/>
    <lineage>
        <taxon>Eukaryota</taxon>
        <taxon>Metazoa</taxon>
        <taxon>Ecdysozoa</taxon>
        <taxon>Nematoda</taxon>
        <taxon>Chromadorea</taxon>
        <taxon>Rhabditida</taxon>
        <taxon>Rhabditina</taxon>
        <taxon>Rhabditomorpha</taxon>
        <taxon>Rhabditoidea</taxon>
        <taxon>Rhabditidae</taxon>
        <taxon>Mesorhabditinae</taxon>
        <taxon>Mesorhabditis</taxon>
    </lineage>
</organism>
<accession>A0AAF3EII6</accession>
<dbReference type="AlphaFoldDB" id="A0AAF3EII6"/>
<reference evidence="3" key="1">
    <citation type="submission" date="2024-02" db="UniProtKB">
        <authorList>
            <consortium name="WormBaseParasite"/>
        </authorList>
    </citation>
    <scope>IDENTIFICATION</scope>
</reference>
<sequence>MSKNTSKYKFKITSSSIDNFLFNLRVIRLLKKRRKNMGNQDFQLDLSQLDDEEEFLKNLDSLEETKADSCTQPAVFPDTKPPSPRIPLGIIQSPRTPRSGRKTPRDLDGNAENASLRSPRPTRFPSPPPEAEEIHRNTPIEQYDNISPVEIISRQKDGSNRKEKRENRPDWGGSDRERQGDQLAPSTFEPIGP</sequence>
<evidence type="ECO:0000313" key="2">
    <source>
        <dbReference type="Proteomes" id="UP000887575"/>
    </source>
</evidence>
<feature type="region of interest" description="Disordered" evidence="1">
    <location>
        <begin position="64"/>
        <end position="193"/>
    </location>
</feature>